<gene>
    <name evidence="1" type="ORF">E5222_12400</name>
</gene>
<proteinExistence type="predicted"/>
<reference evidence="1 2" key="1">
    <citation type="submission" date="2019-04" db="EMBL/GenBank/DDBJ databases">
        <title>Altererythrobacter aquimixticola sp. nov., isolated from sediment of junction between the ocean and a freshwater spring.</title>
        <authorList>
            <person name="Yoon J.-H."/>
        </authorList>
    </citation>
    <scope>NUCLEOTIDE SEQUENCE [LARGE SCALE GENOMIC DNA]</scope>
    <source>
        <strain evidence="1 2">SSKS-13</strain>
    </source>
</reference>
<dbReference type="Proteomes" id="UP000309389">
    <property type="component" value="Unassembled WGS sequence"/>
</dbReference>
<keyword evidence="2" id="KW-1185">Reference proteome</keyword>
<dbReference type="AlphaFoldDB" id="A0A4T3F2I4"/>
<evidence type="ECO:0000313" key="2">
    <source>
        <dbReference type="Proteomes" id="UP000309389"/>
    </source>
</evidence>
<dbReference type="OrthoDB" id="147470at2"/>
<comment type="caution">
    <text evidence="1">The sequence shown here is derived from an EMBL/GenBank/DDBJ whole genome shotgun (WGS) entry which is preliminary data.</text>
</comment>
<dbReference type="RefSeq" id="WP_136694102.1">
    <property type="nucleotide sequence ID" value="NZ_SSHH01000003.1"/>
</dbReference>
<sequence>MADNVIERMNYFQFQQIGAEDFRIEQSFNREARARHDLGPHSWGIIEGCRIVETPREGDASSVDLKVTPGLAVDGFGRRIAVLETIPVTPELFAAFDSERVIELWLHYDEYTRRTDNDRGAICLGDPAYSRIIESHRLLVGTFIPEHDSLVVEGVEARPALADGSADEGAPILPADVTIAAQDFPEDLPSAFWPIRLGSVRWDGAANRFRPVASPAVLEQGRRYAGFIGGSLLAEGQLLRLAPRVPVLAGPDAEDFATIEGRVQVDGRIIAKKDVLLHGGMLSFQSVGGSDETVPLTMRRVPDAVGSGADLRVQIGDNPASNVARFTVATGVQSYAAETTKVVASFRADHRIDIPNGRLRFPGTARQAIDLGVASDADPSVCGIGWQGSSVYQRSGAAFYWYRDGKHDPTPGDPGTGGSQLMRLSTGGSLYFGNDYRQVINFDMDSGQSFGLGIQNNTLYARSAQHFAWYRGGGPDPAALSPGGGAKAMVLDNTSRLTVEGGITSRGRVELHGVPLDFRMSDGSSDTDVLQIARDNRGGDQNDLQVVIGDNLSGDDRFVVGPRVSGSFQEKFVVANDGTTRVAGDLFARGHNVLIDIVAGEFELNRLSAGSGTQPLELSSSRIANVRDAQIMVALSHIHNEFSANDARWKVSYAPNSRILLGGNRVRFPIAWEVGDSDGHLHTFSYIAIFLA</sequence>
<protein>
    <submittedName>
        <fullName evidence="1">Uncharacterized protein</fullName>
    </submittedName>
</protein>
<accession>A0A4T3F2I4</accession>
<organism evidence="1 2">
    <name type="scientific">Alteraurantiacibacter aquimixticola</name>
    <dbReference type="NCBI Taxonomy" id="2489173"/>
    <lineage>
        <taxon>Bacteria</taxon>
        <taxon>Pseudomonadati</taxon>
        <taxon>Pseudomonadota</taxon>
        <taxon>Alphaproteobacteria</taxon>
        <taxon>Sphingomonadales</taxon>
        <taxon>Erythrobacteraceae</taxon>
        <taxon>Alteraurantiacibacter</taxon>
    </lineage>
</organism>
<evidence type="ECO:0000313" key="1">
    <source>
        <dbReference type="EMBL" id="TIX49625.1"/>
    </source>
</evidence>
<name>A0A4T3F2I4_9SPHN</name>
<dbReference type="EMBL" id="SSHH01000003">
    <property type="protein sequence ID" value="TIX49625.1"/>
    <property type="molecule type" value="Genomic_DNA"/>
</dbReference>